<dbReference type="GO" id="GO:0005634">
    <property type="term" value="C:nucleus"/>
    <property type="evidence" value="ECO:0007669"/>
    <property type="project" value="UniProtKB-SubCell"/>
</dbReference>
<evidence type="ECO:0000256" key="7">
    <source>
        <dbReference type="ARBA" id="ARBA00023242"/>
    </source>
</evidence>
<dbReference type="GO" id="GO:0005524">
    <property type="term" value="F:ATP binding"/>
    <property type="evidence" value="ECO:0007669"/>
    <property type="project" value="UniProtKB-KW"/>
</dbReference>
<keyword evidence="5" id="KW-0067">ATP-binding</keyword>
<comment type="subcellular location">
    <subcellularLocation>
        <location evidence="1">Nucleus</location>
    </subcellularLocation>
</comment>
<dbReference type="GO" id="GO:0003723">
    <property type="term" value="F:RNA binding"/>
    <property type="evidence" value="ECO:0007669"/>
    <property type="project" value="UniProtKB-KW"/>
</dbReference>
<dbReference type="GO" id="GO:0016787">
    <property type="term" value="F:hydrolase activity"/>
    <property type="evidence" value="ECO:0007669"/>
    <property type="project" value="UniProtKB-KW"/>
</dbReference>
<reference evidence="10" key="1">
    <citation type="submission" date="2015-12" db="EMBL/GenBank/DDBJ databases">
        <title>Update maize B73 reference genome by single molecule sequencing technologies.</title>
        <authorList>
            <consortium name="Maize Genome Sequencing Project"/>
            <person name="Ware D."/>
        </authorList>
    </citation>
    <scope>NUCLEOTIDE SEQUENCE</scope>
    <source>
        <tissue evidence="10">Seedling</tissue>
    </source>
</reference>
<feature type="region of interest" description="Disordered" evidence="8">
    <location>
        <begin position="525"/>
        <end position="581"/>
    </location>
</feature>
<evidence type="ECO:0000256" key="3">
    <source>
        <dbReference type="ARBA" id="ARBA00022801"/>
    </source>
</evidence>
<evidence type="ECO:0000256" key="4">
    <source>
        <dbReference type="ARBA" id="ARBA00022806"/>
    </source>
</evidence>
<sequence>MGRKGRKGKGAAAGGSAGMKEATLVRVSKALEDFRASNAEVYTFEPDISKQERAAIHEMCRKMGMISKSSGNGERRRLSVYKRKQKRGPELEQGPSYLGFSEEARHVLQDLFMHYPPGDADLSGDVDQSSSDKAANIKWRTDNAFCRPAMSKLDITKKVEMLASKINGSEQLRKVMEDRTKLPISSFKDVITSTLENHQVVLISGQTGCGKTTQVPQYILDHMWGKGESCQDSQFCAKYFVSSNIMNMLSSMRKQLQNELSQRGFVPADASACSLNSKDPGIMRAVLMAGAYPMVGKMLPPRKNARKSVLETASGAKVRLHPHSCNFNLSFSKSSGNPLLIYDEITRGDGGMYIKNSSVVGSYPLLLIAAEMVVAPPDDDSDEDEEDSSEDEAEESTLVQHKEEIMSSPDSIVSVVVDRWLRFDATALDVAQIYCLRERLASAILFKVKHPQDVLPPALGASMYAITCILSFDGLPSMVPPNDLSANRGSGQDLAEASKFSQGRRAGYIPPSGFLMSLLADRTHNAPSFQNSSNHPGGGSAHTRPSRAPVGRFDRSRRPFRNSGPGTSAPRSFKRQRDAPR</sequence>
<evidence type="ECO:0000259" key="9">
    <source>
        <dbReference type="PROSITE" id="PS51061"/>
    </source>
</evidence>
<name>A0A1D6GAP1_MAIZE</name>
<dbReference type="GO" id="GO:0003677">
    <property type="term" value="F:DNA binding"/>
    <property type="evidence" value="ECO:0007669"/>
    <property type="project" value="UniProtKB-ARBA"/>
</dbReference>
<dbReference type="FunFam" id="3.30.1370.50:FF:000002">
    <property type="entry name" value="Immunoglobulin mu DNA-binding protein 2"/>
    <property type="match status" value="1"/>
</dbReference>
<dbReference type="InterPro" id="IPR034083">
    <property type="entry name" value="R3H_DEXH_helicase"/>
</dbReference>
<evidence type="ECO:0000256" key="5">
    <source>
        <dbReference type="ARBA" id="ARBA00022840"/>
    </source>
</evidence>
<keyword evidence="4 10" id="KW-0347">Helicase</keyword>
<dbReference type="PROSITE" id="PS51061">
    <property type="entry name" value="R3H"/>
    <property type="match status" value="1"/>
</dbReference>
<evidence type="ECO:0000256" key="2">
    <source>
        <dbReference type="ARBA" id="ARBA00022741"/>
    </source>
</evidence>
<dbReference type="InterPro" id="IPR027417">
    <property type="entry name" value="P-loop_NTPase"/>
</dbReference>
<keyword evidence="7" id="KW-0539">Nucleus</keyword>
<dbReference type="Gene3D" id="3.30.1370.50">
    <property type="entry name" value="R3H-like domain"/>
    <property type="match status" value="1"/>
</dbReference>
<dbReference type="InterPro" id="IPR011709">
    <property type="entry name" value="DEAD-box_helicase_OB_fold"/>
</dbReference>
<dbReference type="ExpressionAtlas" id="A0A1D6GAP1">
    <property type="expression patterns" value="baseline and differential"/>
</dbReference>
<dbReference type="CDD" id="cd06007">
    <property type="entry name" value="R3H_DEXH_helicase"/>
    <property type="match status" value="1"/>
</dbReference>
<evidence type="ECO:0000256" key="6">
    <source>
        <dbReference type="ARBA" id="ARBA00022884"/>
    </source>
</evidence>
<gene>
    <name evidence="10" type="ORF">ZEAMMB73_Zm00001d012661</name>
</gene>
<evidence type="ECO:0000256" key="8">
    <source>
        <dbReference type="SAM" id="MobiDB-lite"/>
    </source>
</evidence>
<dbReference type="AlphaFoldDB" id="A0A1D6GAP1"/>
<evidence type="ECO:0000313" key="10">
    <source>
        <dbReference type="EMBL" id="AQL00172.1"/>
    </source>
</evidence>
<dbReference type="eggNOG" id="KOG0920">
    <property type="taxonomic scope" value="Eukaryota"/>
</dbReference>
<protein>
    <submittedName>
        <fullName evidence="10">DExH-box ATP-dependent RNA helicase DExH6</fullName>
    </submittedName>
</protein>
<dbReference type="PANTHER" id="PTHR18934:SF213">
    <property type="entry name" value="3'-5' RNA HELICASE YTHDC2"/>
    <property type="match status" value="1"/>
</dbReference>
<evidence type="ECO:0000256" key="1">
    <source>
        <dbReference type="ARBA" id="ARBA00004123"/>
    </source>
</evidence>
<dbReference type="SUPFAM" id="SSF82708">
    <property type="entry name" value="R3H domain"/>
    <property type="match status" value="1"/>
</dbReference>
<dbReference type="Pfam" id="PF07717">
    <property type="entry name" value="OB_NTP_bind"/>
    <property type="match status" value="1"/>
</dbReference>
<dbReference type="PANTHER" id="PTHR18934">
    <property type="entry name" value="ATP-DEPENDENT RNA HELICASE"/>
    <property type="match status" value="1"/>
</dbReference>
<keyword evidence="3" id="KW-0378">Hydrolase</keyword>
<feature type="domain" description="R3H" evidence="9">
    <location>
        <begin position="21"/>
        <end position="84"/>
    </location>
</feature>
<dbReference type="Pfam" id="PF01424">
    <property type="entry name" value="R3H"/>
    <property type="match status" value="1"/>
</dbReference>
<accession>A0A1D6GAP1</accession>
<proteinExistence type="predicted"/>
<dbReference type="GO" id="GO:0004386">
    <property type="term" value="F:helicase activity"/>
    <property type="evidence" value="ECO:0007669"/>
    <property type="project" value="UniProtKB-KW"/>
</dbReference>
<feature type="compositionally biased region" description="Polar residues" evidence="8">
    <location>
        <begin position="525"/>
        <end position="535"/>
    </location>
</feature>
<keyword evidence="6" id="KW-0694">RNA-binding</keyword>
<dbReference type="EMBL" id="CM000784">
    <property type="protein sequence ID" value="AQL00172.1"/>
    <property type="molecule type" value="Genomic_DNA"/>
</dbReference>
<feature type="compositionally biased region" description="Acidic residues" evidence="8">
    <location>
        <begin position="377"/>
        <end position="395"/>
    </location>
</feature>
<dbReference type="PaxDb" id="4577-GRMZM2G037280_P01"/>
<dbReference type="InterPro" id="IPR001374">
    <property type="entry name" value="R3H_dom"/>
</dbReference>
<keyword evidence="2" id="KW-0547">Nucleotide-binding</keyword>
<dbReference type="SUPFAM" id="SSF52540">
    <property type="entry name" value="P-loop containing nucleoside triphosphate hydrolases"/>
    <property type="match status" value="1"/>
</dbReference>
<dbReference type="SMART" id="SM00393">
    <property type="entry name" value="R3H"/>
    <property type="match status" value="1"/>
</dbReference>
<dbReference type="InterPro" id="IPR036867">
    <property type="entry name" value="R3H_dom_sf"/>
</dbReference>
<organism evidence="10">
    <name type="scientific">Zea mays</name>
    <name type="common">Maize</name>
    <dbReference type="NCBI Taxonomy" id="4577"/>
    <lineage>
        <taxon>Eukaryota</taxon>
        <taxon>Viridiplantae</taxon>
        <taxon>Streptophyta</taxon>
        <taxon>Embryophyta</taxon>
        <taxon>Tracheophyta</taxon>
        <taxon>Spermatophyta</taxon>
        <taxon>Magnoliopsida</taxon>
        <taxon>Liliopsida</taxon>
        <taxon>Poales</taxon>
        <taxon>Poaceae</taxon>
        <taxon>PACMAD clade</taxon>
        <taxon>Panicoideae</taxon>
        <taxon>Andropogonodae</taxon>
        <taxon>Andropogoneae</taxon>
        <taxon>Tripsacinae</taxon>
        <taxon>Zea</taxon>
    </lineage>
</organism>
<feature type="region of interest" description="Disordered" evidence="8">
    <location>
        <begin position="376"/>
        <end position="402"/>
    </location>
</feature>
<dbReference type="Gene3D" id="3.40.50.300">
    <property type="entry name" value="P-loop containing nucleotide triphosphate hydrolases"/>
    <property type="match status" value="1"/>
</dbReference>